<dbReference type="PRINTS" id="PR00502">
    <property type="entry name" value="NUDIXFAMILY"/>
</dbReference>
<comment type="similarity">
    <text evidence="2">Belongs to the Nudix hydrolase family.</text>
</comment>
<dbReference type="GO" id="GO:0035539">
    <property type="term" value="F:8-oxo-7,8-dihydrodeoxyguanosine triphosphate pyrophosphatase activity"/>
    <property type="evidence" value="ECO:0007669"/>
    <property type="project" value="UniProtKB-EC"/>
</dbReference>
<sequence length="136" mass="15673">MKSRTANAVEVVAALIWDRDRFLICQRPSHKARALLWEFVGGKVERGESKEQALIRECREELGVTVEPQTVFVEVTHTYPDLTVHLTLFNARIVDGVLQKLEHNDLQWITTAEIDRYSFCPADIEILQKLKARDAR</sequence>
<evidence type="ECO:0000256" key="11">
    <source>
        <dbReference type="ARBA" id="ARBA00038905"/>
    </source>
</evidence>
<keyword evidence="9" id="KW-0234">DNA repair</keyword>
<dbReference type="EMBL" id="DVOH01000035">
    <property type="protein sequence ID" value="HIV00376.1"/>
    <property type="molecule type" value="Genomic_DNA"/>
</dbReference>
<evidence type="ECO:0000256" key="8">
    <source>
        <dbReference type="ARBA" id="ARBA00022842"/>
    </source>
</evidence>
<proteinExistence type="inferred from homology"/>
<dbReference type="InterPro" id="IPR015797">
    <property type="entry name" value="NUDIX_hydrolase-like_dom_sf"/>
</dbReference>
<dbReference type="Pfam" id="PF14815">
    <property type="entry name" value="NUDIX_4"/>
    <property type="match status" value="1"/>
</dbReference>
<evidence type="ECO:0000256" key="2">
    <source>
        <dbReference type="ARBA" id="ARBA00005582"/>
    </source>
</evidence>
<evidence type="ECO:0000256" key="5">
    <source>
        <dbReference type="ARBA" id="ARBA00022723"/>
    </source>
</evidence>
<reference evidence="13" key="2">
    <citation type="journal article" date="2021" name="PeerJ">
        <title>Extensive microbial diversity within the chicken gut microbiome revealed by metagenomics and culture.</title>
        <authorList>
            <person name="Gilroy R."/>
            <person name="Ravi A."/>
            <person name="Getino M."/>
            <person name="Pursley I."/>
            <person name="Horton D.L."/>
            <person name="Alikhan N.F."/>
            <person name="Baker D."/>
            <person name="Gharbi K."/>
            <person name="Hall N."/>
            <person name="Watson M."/>
            <person name="Adriaenssens E.M."/>
            <person name="Foster-Nyarko E."/>
            <person name="Jarju S."/>
            <person name="Secka A."/>
            <person name="Antonio M."/>
            <person name="Oren A."/>
            <person name="Chaudhuri R.R."/>
            <person name="La Ragione R."/>
            <person name="Hildebrand F."/>
            <person name="Pallen M.J."/>
        </authorList>
    </citation>
    <scope>NUCLEOTIDE SEQUENCE</scope>
    <source>
        <strain evidence="13">23406</strain>
    </source>
</reference>
<dbReference type="InterPro" id="IPR047127">
    <property type="entry name" value="MutT-like"/>
</dbReference>
<dbReference type="CDD" id="cd03425">
    <property type="entry name" value="NUDIX_MutT_NudA_like"/>
    <property type="match status" value="1"/>
</dbReference>
<keyword evidence="4" id="KW-0235">DNA replication</keyword>
<dbReference type="EC" id="3.6.1.55" evidence="11"/>
<feature type="domain" description="Nudix hydrolase" evidence="12">
    <location>
        <begin position="7"/>
        <end position="132"/>
    </location>
</feature>
<keyword evidence="8" id="KW-0460">Magnesium</keyword>
<name>A0A9D1ND43_9FIRM</name>
<dbReference type="PANTHER" id="PTHR47707">
    <property type="entry name" value="8-OXO-DGTP DIPHOSPHATASE"/>
    <property type="match status" value="1"/>
</dbReference>
<comment type="catalytic activity">
    <reaction evidence="10">
        <text>8-oxo-dGTP + H2O = 8-oxo-dGMP + diphosphate + H(+)</text>
        <dbReference type="Rhea" id="RHEA:31575"/>
        <dbReference type="ChEBI" id="CHEBI:15377"/>
        <dbReference type="ChEBI" id="CHEBI:15378"/>
        <dbReference type="ChEBI" id="CHEBI:33019"/>
        <dbReference type="ChEBI" id="CHEBI:63224"/>
        <dbReference type="ChEBI" id="CHEBI:77896"/>
        <dbReference type="EC" id="3.6.1.55"/>
    </reaction>
</comment>
<comment type="cofactor">
    <cofactor evidence="1">
        <name>Mg(2+)</name>
        <dbReference type="ChEBI" id="CHEBI:18420"/>
    </cofactor>
</comment>
<organism evidence="13 14">
    <name type="scientific">Candidatus Stercoripulliclostridium merdipullorum</name>
    <dbReference type="NCBI Taxonomy" id="2840952"/>
    <lineage>
        <taxon>Bacteria</taxon>
        <taxon>Bacillati</taxon>
        <taxon>Bacillota</taxon>
        <taxon>Clostridia</taxon>
        <taxon>Eubacteriales</taxon>
        <taxon>Candidatus Stercoripulliclostridium</taxon>
    </lineage>
</organism>
<evidence type="ECO:0000256" key="4">
    <source>
        <dbReference type="ARBA" id="ARBA00022705"/>
    </source>
</evidence>
<evidence type="ECO:0000256" key="1">
    <source>
        <dbReference type="ARBA" id="ARBA00001946"/>
    </source>
</evidence>
<evidence type="ECO:0000259" key="12">
    <source>
        <dbReference type="PROSITE" id="PS51462"/>
    </source>
</evidence>
<dbReference type="PROSITE" id="PS51462">
    <property type="entry name" value="NUDIX"/>
    <property type="match status" value="1"/>
</dbReference>
<dbReference type="InterPro" id="IPR029119">
    <property type="entry name" value="MutY_C"/>
</dbReference>
<dbReference type="GO" id="GO:0046872">
    <property type="term" value="F:metal ion binding"/>
    <property type="evidence" value="ECO:0007669"/>
    <property type="project" value="UniProtKB-KW"/>
</dbReference>
<accession>A0A9D1ND43</accession>
<evidence type="ECO:0000256" key="9">
    <source>
        <dbReference type="ARBA" id="ARBA00023204"/>
    </source>
</evidence>
<dbReference type="GO" id="GO:0008413">
    <property type="term" value="F:8-oxo-7,8-dihydroguanosine triphosphate pyrophosphatase activity"/>
    <property type="evidence" value="ECO:0007669"/>
    <property type="project" value="TreeGrafter"/>
</dbReference>
<evidence type="ECO:0000313" key="13">
    <source>
        <dbReference type="EMBL" id="HIV00376.1"/>
    </source>
</evidence>
<dbReference type="InterPro" id="IPR020476">
    <property type="entry name" value="Nudix_hydrolase"/>
</dbReference>
<dbReference type="Proteomes" id="UP000886891">
    <property type="component" value="Unassembled WGS sequence"/>
</dbReference>
<dbReference type="Gene3D" id="3.90.79.10">
    <property type="entry name" value="Nucleoside Triphosphate Pyrophosphohydrolase"/>
    <property type="match status" value="1"/>
</dbReference>
<evidence type="ECO:0000256" key="10">
    <source>
        <dbReference type="ARBA" id="ARBA00035861"/>
    </source>
</evidence>
<evidence type="ECO:0000313" key="14">
    <source>
        <dbReference type="Proteomes" id="UP000886891"/>
    </source>
</evidence>
<dbReference type="InterPro" id="IPR000086">
    <property type="entry name" value="NUDIX_hydrolase_dom"/>
</dbReference>
<protein>
    <recommendedName>
        <fullName evidence="11">8-oxo-dGTP diphosphatase</fullName>
        <ecNumber evidence="11">3.6.1.55</ecNumber>
    </recommendedName>
</protein>
<dbReference type="AlphaFoldDB" id="A0A9D1ND43"/>
<dbReference type="SUPFAM" id="SSF55811">
    <property type="entry name" value="Nudix"/>
    <property type="match status" value="1"/>
</dbReference>
<dbReference type="PANTHER" id="PTHR47707:SF1">
    <property type="entry name" value="NUDIX HYDROLASE FAMILY PROTEIN"/>
    <property type="match status" value="1"/>
</dbReference>
<evidence type="ECO:0000256" key="3">
    <source>
        <dbReference type="ARBA" id="ARBA00022457"/>
    </source>
</evidence>
<keyword evidence="6" id="KW-0227">DNA damage</keyword>
<gene>
    <name evidence="13" type="ORF">IAB14_04625</name>
</gene>
<keyword evidence="3" id="KW-0515">Mutator protein</keyword>
<dbReference type="GO" id="GO:0006281">
    <property type="term" value="P:DNA repair"/>
    <property type="evidence" value="ECO:0007669"/>
    <property type="project" value="UniProtKB-KW"/>
</dbReference>
<keyword evidence="7" id="KW-0378">Hydrolase</keyword>
<comment type="caution">
    <text evidence="13">The sequence shown here is derived from an EMBL/GenBank/DDBJ whole genome shotgun (WGS) entry which is preliminary data.</text>
</comment>
<reference evidence="13" key="1">
    <citation type="submission" date="2020-10" db="EMBL/GenBank/DDBJ databases">
        <authorList>
            <person name="Gilroy R."/>
        </authorList>
    </citation>
    <scope>NUCLEOTIDE SEQUENCE</scope>
    <source>
        <strain evidence="13">23406</strain>
    </source>
</reference>
<evidence type="ECO:0000256" key="6">
    <source>
        <dbReference type="ARBA" id="ARBA00022763"/>
    </source>
</evidence>
<dbReference type="GO" id="GO:0044716">
    <property type="term" value="F:8-oxo-GDP phosphatase activity"/>
    <property type="evidence" value="ECO:0007669"/>
    <property type="project" value="TreeGrafter"/>
</dbReference>
<dbReference type="GO" id="GO:0044715">
    <property type="term" value="F:8-oxo-dGDP phosphatase activity"/>
    <property type="evidence" value="ECO:0007669"/>
    <property type="project" value="TreeGrafter"/>
</dbReference>
<keyword evidence="5" id="KW-0479">Metal-binding</keyword>
<dbReference type="GO" id="GO:0006260">
    <property type="term" value="P:DNA replication"/>
    <property type="evidence" value="ECO:0007669"/>
    <property type="project" value="UniProtKB-KW"/>
</dbReference>
<evidence type="ECO:0000256" key="7">
    <source>
        <dbReference type="ARBA" id="ARBA00022801"/>
    </source>
</evidence>